<name>A0AC35U5E8_9BILA</name>
<evidence type="ECO:0000313" key="2">
    <source>
        <dbReference type="WBParaSite" id="RSKR_0000788800.1"/>
    </source>
</evidence>
<dbReference type="Proteomes" id="UP000095286">
    <property type="component" value="Unplaced"/>
</dbReference>
<reference evidence="2" key="1">
    <citation type="submission" date="2016-11" db="UniProtKB">
        <authorList>
            <consortium name="WormBaseParasite"/>
        </authorList>
    </citation>
    <scope>IDENTIFICATION</scope>
    <source>
        <strain evidence="2">KR3021</strain>
    </source>
</reference>
<organism evidence="1 2">
    <name type="scientific">Rhabditophanes sp. KR3021</name>
    <dbReference type="NCBI Taxonomy" id="114890"/>
    <lineage>
        <taxon>Eukaryota</taxon>
        <taxon>Metazoa</taxon>
        <taxon>Ecdysozoa</taxon>
        <taxon>Nematoda</taxon>
        <taxon>Chromadorea</taxon>
        <taxon>Rhabditida</taxon>
        <taxon>Tylenchina</taxon>
        <taxon>Panagrolaimomorpha</taxon>
        <taxon>Strongyloidoidea</taxon>
        <taxon>Alloionematidae</taxon>
        <taxon>Rhabditophanes</taxon>
    </lineage>
</organism>
<sequence>MSVGGGVKNRRISLGSPKDLREVHFFEDEEIPEVPLKGARVKVCFAGVCLTEREITNTKQARITAGVKDTSLFPGYEVSGILESFGDDVNPNETELAIGDRVIVWPTEEMSQGYSDYVIVPDLENLVKIPDTLSMHVASILPSGATFALSGIIHAKPVVEGFLASKGYCNILIIGGGGLSMWILKLAKYFLKPSKPGQKIKLIVADEKEERLILAEKNGSDAVVHHDPSEFEEYLIMRTKDVARNGIQIVFDFVTSPRSVTRSLKCLAEGGFLFIGGVFGIDVSLPVKLVAKNRLAIMGVSRGSIDQLKKLVNLLAEGRIEAPDYKVFAASDAPNVMRQLSMSEIEGRAILEVCNPDTFVVPPKSDHPKQEPETVET</sequence>
<evidence type="ECO:0000313" key="1">
    <source>
        <dbReference type="Proteomes" id="UP000095286"/>
    </source>
</evidence>
<protein>
    <submittedName>
        <fullName evidence="2">PKS_ER domain-containing protein</fullName>
    </submittedName>
</protein>
<proteinExistence type="predicted"/>
<dbReference type="WBParaSite" id="RSKR_0000788800.1">
    <property type="protein sequence ID" value="RSKR_0000788800.1"/>
    <property type="gene ID" value="RSKR_0000788800"/>
</dbReference>
<accession>A0AC35U5E8</accession>